<dbReference type="Gramene" id="XM_028376330.1">
    <property type="protein sequence ID" value="XP_028232131.1"/>
    <property type="gene ID" value="LOC114412428"/>
</dbReference>
<dbReference type="GO" id="GO:0048316">
    <property type="term" value="P:seed development"/>
    <property type="evidence" value="ECO:0007669"/>
    <property type="project" value="UniProtKB-ARBA"/>
</dbReference>
<keyword evidence="3" id="KW-0132">Cell division</keyword>
<dbReference type="InterPro" id="IPR004367">
    <property type="entry name" value="Cyclin_C-dom"/>
</dbReference>
<evidence type="ECO:0000256" key="6">
    <source>
        <dbReference type="ARBA" id="ARBA00032263"/>
    </source>
</evidence>
<dbReference type="AlphaFoldDB" id="A0A0B2QIV7"/>
<protein>
    <recommendedName>
        <fullName evidence="6">B-like cyclin</fullName>
    </recommendedName>
</protein>
<dbReference type="InterPro" id="IPR006671">
    <property type="entry name" value="Cyclin_N"/>
</dbReference>
<dbReference type="GO" id="GO:0051301">
    <property type="term" value="P:cell division"/>
    <property type="evidence" value="ECO:0007669"/>
    <property type="project" value="UniProtKB-KW"/>
</dbReference>
<evidence type="ECO:0000313" key="11">
    <source>
        <dbReference type="EMBL" id="RZC11771.1"/>
    </source>
</evidence>
<evidence type="ECO:0000259" key="9">
    <source>
        <dbReference type="SMART" id="SM01332"/>
    </source>
</evidence>
<evidence type="ECO:0000256" key="3">
    <source>
        <dbReference type="ARBA" id="ARBA00022618"/>
    </source>
</evidence>
<proteinExistence type="inferred from homology"/>
<dbReference type="InterPro" id="IPR039361">
    <property type="entry name" value="Cyclin"/>
</dbReference>
<dbReference type="PANTHER" id="PTHR10177">
    <property type="entry name" value="CYCLINS"/>
    <property type="match status" value="1"/>
</dbReference>
<evidence type="ECO:0000259" key="8">
    <source>
        <dbReference type="SMART" id="SM00385"/>
    </source>
</evidence>
<dbReference type="InterPro" id="IPR013763">
    <property type="entry name" value="Cyclin-like_dom"/>
</dbReference>
<gene>
    <name evidence="11" type="ORF">D0Y65_011815</name>
    <name evidence="10" type="ORF">glysoja_045265</name>
</gene>
<evidence type="ECO:0000256" key="2">
    <source>
        <dbReference type="ARBA" id="ARBA00011177"/>
    </source>
</evidence>
<feature type="domain" description="Cyclin C-terminal" evidence="9">
    <location>
        <begin position="209"/>
        <end position="336"/>
    </location>
</feature>
<reference evidence="10" key="1">
    <citation type="submission" date="2014-07" db="EMBL/GenBank/DDBJ databases">
        <title>Identification of a novel salt tolerance gene in wild soybean by whole-genome sequencing.</title>
        <authorList>
            <person name="Lam H.-M."/>
            <person name="Qi X."/>
            <person name="Li M.-W."/>
            <person name="Liu X."/>
            <person name="Xie M."/>
            <person name="Ni M."/>
            <person name="Xu X."/>
        </authorList>
    </citation>
    <scope>NUCLEOTIDE SEQUENCE [LARGE SCALE GENOMIC DNA]</scope>
    <source>
        <tissue evidence="10">Root</tissue>
    </source>
</reference>
<dbReference type="Gene3D" id="1.10.472.10">
    <property type="entry name" value="Cyclin-like"/>
    <property type="match status" value="2"/>
</dbReference>
<evidence type="ECO:0000256" key="5">
    <source>
        <dbReference type="ARBA" id="ARBA00023306"/>
    </source>
</evidence>
<dbReference type="FunFam" id="1.10.472.10:FF:000070">
    <property type="entry name" value="CYCLIN D32"/>
    <property type="match status" value="1"/>
</dbReference>
<dbReference type="SMART" id="SM00385">
    <property type="entry name" value="CYCLIN"/>
    <property type="match status" value="1"/>
</dbReference>
<dbReference type="Proteomes" id="UP000289340">
    <property type="component" value="Chromosome 5"/>
</dbReference>
<comment type="subunit">
    <text evidence="2">Interacts with the CDC2 protein kinase to form a serine/threonine kinase holoenzyme complex also known as maturation promoting factor (MPF). The cyclin subunit imparts substrate specificity to the complex.</text>
</comment>
<feature type="domain" description="Cyclin-like" evidence="8">
    <location>
        <begin position="112"/>
        <end position="200"/>
    </location>
</feature>
<evidence type="ECO:0000256" key="7">
    <source>
        <dbReference type="RuleBase" id="RU000383"/>
    </source>
</evidence>
<keyword evidence="4 7" id="KW-0195">Cyclin</keyword>
<accession>A0A0B2QIV7</accession>
<dbReference type="SMR" id="A0A0B2QIV7"/>
<dbReference type="EMBL" id="KN658674">
    <property type="protein sequence ID" value="KHN19833.1"/>
    <property type="molecule type" value="Genomic_DNA"/>
</dbReference>
<dbReference type="SUPFAM" id="SSF47954">
    <property type="entry name" value="Cyclin-like"/>
    <property type="match status" value="2"/>
</dbReference>
<dbReference type="Proteomes" id="UP000053555">
    <property type="component" value="Unassembled WGS sequence"/>
</dbReference>
<dbReference type="CDD" id="cd20544">
    <property type="entry name" value="CYCLIN_AtCycD-like_rpt2"/>
    <property type="match status" value="1"/>
</dbReference>
<sequence length="383" mass="43789">MKKRFFFLLRRRKMALGDDAQHHSHSPSFLDSLLCEERETFEEDFDANGDECETENNDPSVIKSQPLPLVLYDNDLFWEDDELVSLIAKEGETHLRSFSDGALEGPRVEAVNWVSKVSGHYGFSALTTVLAVNYFDRFITSLKFQRDKPWMTQLAAVACLSLAAKTEETHVPLLLDLQVEESRFVFEAKTIQRMELLVLSTLKWRMLPVTPISFFEHIVRRLGLKSRLHWEFLWRCERVLLNIIADSRVMSYLPSTLAAATMIHVIKEIESFNATEYIDQLLGLLKISEEQVNKCYRIIQKLLGCHEGIYGLPQKCKRLSELGSPSAVTDASFSCDSSNDSWAVSSSVSLSLEPQLKRRRSQDQQMRLPSVSRVSIDVLNSPH</sequence>
<keyword evidence="5" id="KW-0131">Cell cycle</keyword>
<dbReference type="GO" id="GO:0010444">
    <property type="term" value="P:guard mother cell differentiation"/>
    <property type="evidence" value="ECO:0007669"/>
    <property type="project" value="UniProtKB-ARBA"/>
</dbReference>
<name>A0A0B2QIV7_GLYSO</name>
<evidence type="ECO:0000313" key="10">
    <source>
        <dbReference type="EMBL" id="KHN19833.1"/>
    </source>
</evidence>
<dbReference type="Pfam" id="PF02984">
    <property type="entry name" value="Cyclin_C"/>
    <property type="match status" value="1"/>
</dbReference>
<reference evidence="11 12" key="2">
    <citation type="submission" date="2018-09" db="EMBL/GenBank/DDBJ databases">
        <title>A high-quality reference genome of wild soybean provides a powerful tool to mine soybean genomes.</title>
        <authorList>
            <person name="Xie M."/>
            <person name="Chung C.Y.L."/>
            <person name="Li M.-W."/>
            <person name="Wong F.-L."/>
            <person name="Chan T.-F."/>
            <person name="Lam H.-M."/>
        </authorList>
    </citation>
    <scope>NUCLEOTIDE SEQUENCE [LARGE SCALE GENOMIC DNA]</scope>
    <source>
        <strain evidence="12">cv. W05</strain>
        <tissue evidence="11">Hypocotyl of etiolated seedlings</tissue>
    </source>
</reference>
<dbReference type="Pfam" id="PF00134">
    <property type="entry name" value="Cyclin_N"/>
    <property type="match status" value="1"/>
</dbReference>
<comment type="similarity">
    <text evidence="1">Belongs to the cyclin family. Cyclin D subfamily.</text>
</comment>
<dbReference type="SMART" id="SM01332">
    <property type="entry name" value="Cyclin_C"/>
    <property type="match status" value="1"/>
</dbReference>
<evidence type="ECO:0000313" key="12">
    <source>
        <dbReference type="Proteomes" id="UP000289340"/>
    </source>
</evidence>
<organism evidence="10">
    <name type="scientific">Glycine soja</name>
    <name type="common">Wild soybean</name>
    <dbReference type="NCBI Taxonomy" id="3848"/>
    <lineage>
        <taxon>Eukaryota</taxon>
        <taxon>Viridiplantae</taxon>
        <taxon>Streptophyta</taxon>
        <taxon>Embryophyta</taxon>
        <taxon>Tracheophyta</taxon>
        <taxon>Spermatophyta</taxon>
        <taxon>Magnoliopsida</taxon>
        <taxon>eudicotyledons</taxon>
        <taxon>Gunneridae</taxon>
        <taxon>Pentapetalae</taxon>
        <taxon>rosids</taxon>
        <taxon>fabids</taxon>
        <taxon>Fabales</taxon>
        <taxon>Fabaceae</taxon>
        <taxon>Papilionoideae</taxon>
        <taxon>50 kb inversion clade</taxon>
        <taxon>NPAAA clade</taxon>
        <taxon>indigoferoid/millettioid clade</taxon>
        <taxon>Phaseoleae</taxon>
        <taxon>Glycine</taxon>
        <taxon>Glycine subgen. Soja</taxon>
    </lineage>
</organism>
<dbReference type="FunFam" id="1.10.472.10:FF:000074">
    <property type="entry name" value="D3-type cyclin"/>
    <property type="match status" value="1"/>
</dbReference>
<evidence type="ECO:0000256" key="1">
    <source>
        <dbReference type="ARBA" id="ARBA00009065"/>
    </source>
</evidence>
<evidence type="ECO:0000256" key="4">
    <source>
        <dbReference type="ARBA" id="ARBA00023127"/>
    </source>
</evidence>
<keyword evidence="12" id="KW-1185">Reference proteome</keyword>
<dbReference type="InterPro" id="IPR036915">
    <property type="entry name" value="Cyclin-like_sf"/>
</dbReference>
<dbReference type="CDD" id="cd20543">
    <property type="entry name" value="CYCLIN_AtCycD-like_rpt1"/>
    <property type="match status" value="1"/>
</dbReference>
<dbReference type="EMBL" id="QZWG01000005">
    <property type="protein sequence ID" value="RZC11771.1"/>
    <property type="molecule type" value="Genomic_DNA"/>
</dbReference>